<gene>
    <name evidence="20" type="primary">SLC25A3</name>
</gene>
<feature type="region of interest" description="Disordered" evidence="19">
    <location>
        <begin position="368"/>
        <end position="409"/>
    </location>
</feature>
<comment type="similarity">
    <text evidence="2 18">Belongs to the mitochondrial carrier (TC 2.A.29) family.</text>
</comment>
<dbReference type="Gene3D" id="1.50.40.10">
    <property type="entry name" value="Mitochondrial carrier domain"/>
    <property type="match status" value="1"/>
</dbReference>
<keyword evidence="6" id="KW-0999">Mitochondrion inner membrane</keyword>
<dbReference type="GO" id="GO:0005315">
    <property type="term" value="F:phosphate transmembrane transporter activity"/>
    <property type="evidence" value="ECO:0007669"/>
    <property type="project" value="InterPro"/>
</dbReference>
<evidence type="ECO:0000256" key="12">
    <source>
        <dbReference type="ARBA" id="ARBA00024242"/>
    </source>
</evidence>
<evidence type="ECO:0000256" key="9">
    <source>
        <dbReference type="ARBA" id="ARBA00023128"/>
    </source>
</evidence>
<evidence type="ECO:0000256" key="18">
    <source>
        <dbReference type="RuleBase" id="RU000488"/>
    </source>
</evidence>
<feature type="compositionally biased region" description="Gly residues" evidence="19">
    <location>
        <begin position="387"/>
        <end position="398"/>
    </location>
</feature>
<feature type="repeat" description="Solcar" evidence="17">
    <location>
        <begin position="62"/>
        <end position="146"/>
    </location>
</feature>
<evidence type="ECO:0000256" key="5">
    <source>
        <dbReference type="ARBA" id="ARBA00022737"/>
    </source>
</evidence>
<dbReference type="AlphaFoldDB" id="A0A8C7G997"/>
<keyword evidence="10 17" id="KW-0472">Membrane</keyword>
<reference evidence="20" key="2">
    <citation type="submission" date="2025-09" db="UniProtKB">
        <authorList>
            <consortium name="Ensembl"/>
        </authorList>
    </citation>
    <scope>IDENTIFICATION</scope>
</reference>
<evidence type="ECO:0000256" key="15">
    <source>
        <dbReference type="ARBA" id="ARBA00045773"/>
    </source>
</evidence>
<comment type="catalytic activity">
    <reaction evidence="16">
        <text>phosphate(in) + H(+)(in) = phosphate(out) + H(+)(out)</text>
        <dbReference type="Rhea" id="RHEA:29939"/>
        <dbReference type="ChEBI" id="CHEBI:15378"/>
        <dbReference type="ChEBI" id="CHEBI:43474"/>
    </reaction>
    <physiologicalReaction direction="right-to-left" evidence="16">
        <dbReference type="Rhea" id="RHEA:29941"/>
    </physiologicalReaction>
</comment>
<keyword evidence="8" id="KW-1133">Transmembrane helix</keyword>
<reference evidence="20" key="1">
    <citation type="submission" date="2025-08" db="UniProtKB">
        <authorList>
            <consortium name="Ensembl"/>
        </authorList>
    </citation>
    <scope>IDENTIFICATION</scope>
</reference>
<evidence type="ECO:0000256" key="4">
    <source>
        <dbReference type="ARBA" id="ARBA00022692"/>
    </source>
</evidence>
<evidence type="ECO:0000313" key="20">
    <source>
        <dbReference type="Ensembl" id="ENSOKIP00005038542.1"/>
    </source>
</evidence>
<dbReference type="PANTHER" id="PTHR45671:SF10">
    <property type="entry name" value="SOLUTE CARRIER FAMILY 25 MEMBER 3"/>
    <property type="match status" value="1"/>
</dbReference>
<dbReference type="GO" id="GO:1990547">
    <property type="term" value="P:mitochondrial phosphate ion transmembrane transport"/>
    <property type="evidence" value="ECO:0007669"/>
    <property type="project" value="InterPro"/>
</dbReference>
<protein>
    <recommendedName>
        <fullName evidence="12">Solute carrier family 25 member 3</fullName>
    </recommendedName>
    <alternativeName>
        <fullName evidence="14">Phosphate carrier protein, mitochondrial</fullName>
    </alternativeName>
    <alternativeName>
        <fullName evidence="13">Phosphate transport protein</fullName>
    </alternativeName>
</protein>
<evidence type="ECO:0000256" key="7">
    <source>
        <dbReference type="ARBA" id="ARBA00022946"/>
    </source>
</evidence>
<keyword evidence="3 18" id="KW-0813">Transport</keyword>
<accession>A0A8C7G997</accession>
<evidence type="ECO:0000256" key="11">
    <source>
        <dbReference type="ARBA" id="ARBA00024212"/>
    </source>
</evidence>
<evidence type="ECO:0000256" key="6">
    <source>
        <dbReference type="ARBA" id="ARBA00022792"/>
    </source>
</evidence>
<dbReference type="InterPro" id="IPR044677">
    <property type="entry name" value="SLC25A3/Pic2/Mir1-like"/>
</dbReference>
<feature type="repeat" description="Solcar" evidence="17">
    <location>
        <begin position="260"/>
        <end position="338"/>
    </location>
</feature>
<dbReference type="InterPro" id="IPR023395">
    <property type="entry name" value="MCP_dom_sf"/>
</dbReference>
<comment type="subunit">
    <text evidence="11">Interacts with PPIF; the interaction is impaired by CsA.</text>
</comment>
<keyword evidence="7" id="KW-0809">Transit peptide</keyword>
<evidence type="ECO:0000256" key="3">
    <source>
        <dbReference type="ARBA" id="ARBA00022448"/>
    </source>
</evidence>
<evidence type="ECO:0000256" key="2">
    <source>
        <dbReference type="ARBA" id="ARBA00006375"/>
    </source>
</evidence>
<evidence type="ECO:0000256" key="1">
    <source>
        <dbReference type="ARBA" id="ARBA00004448"/>
    </source>
</evidence>
<dbReference type="FunFam" id="1.50.40.10:FF:000005">
    <property type="entry name" value="Mitochondrial phosphate carrier protein 2"/>
    <property type="match status" value="1"/>
</dbReference>
<dbReference type="Ensembl" id="ENSOKIT00005040667.1">
    <property type="protein sequence ID" value="ENSOKIP00005038542.1"/>
    <property type="gene ID" value="ENSOKIG00005016396.1"/>
</dbReference>
<keyword evidence="5" id="KW-0677">Repeat</keyword>
<comment type="subcellular location">
    <subcellularLocation>
        <location evidence="1">Mitochondrion inner membrane</location>
        <topology evidence="1">Multi-pass membrane protein</topology>
    </subcellularLocation>
</comment>
<evidence type="ECO:0000256" key="16">
    <source>
        <dbReference type="ARBA" id="ARBA00049011"/>
    </source>
</evidence>
<evidence type="ECO:0000256" key="19">
    <source>
        <dbReference type="SAM" id="MobiDB-lite"/>
    </source>
</evidence>
<keyword evidence="21" id="KW-1185">Reference proteome</keyword>
<evidence type="ECO:0000256" key="17">
    <source>
        <dbReference type="PROSITE-ProRule" id="PRU00282"/>
    </source>
</evidence>
<sequence length="409" mass="44631">MYPNALLTQVARSNPFSAPGFTLQKVEEPSQSLTADHGPRKRTLAAAAVADSDVSCEFGSKKYYALCGFGGILSCGITHTAVVPLDLVKCRLQVDPDKYKSIFKGFSITIKEDGMRGLAKGWAPTFIGYSMQGLCKFGFYEVFKITYSDMIGEENTYLWRTSLYLAASASAEFFADIALAPMEACKVRIQTQPGYANTLRQCAPKMFAEEGVWAFYKGVVPLWMRQIPYTMMKFACFERTVELLYKHVVPKPRAECSKGEQLVVTFVAGYIAGVFCAIVSHPADSVVSVLNKESGSTAIGVLKKLGPKGVWKGLVARIIMIGTLTALQWFIYDSVKVYFCLPRPPPPEMPESLKKKLGITDIEHGLYPSEAHDPPGQWEPGATQEQGDGGGGRTGGHGLCCQHPAQGAS</sequence>
<dbReference type="GeneTree" id="ENSGT00390000008708"/>
<evidence type="ECO:0000256" key="13">
    <source>
        <dbReference type="ARBA" id="ARBA00031327"/>
    </source>
</evidence>
<dbReference type="Proteomes" id="UP000694557">
    <property type="component" value="Unassembled WGS sequence"/>
</dbReference>
<keyword evidence="4 17" id="KW-0812">Transmembrane</keyword>
<evidence type="ECO:0000256" key="14">
    <source>
        <dbReference type="ARBA" id="ARBA00035382"/>
    </source>
</evidence>
<organism evidence="20 21">
    <name type="scientific">Oncorhynchus kisutch</name>
    <name type="common">Coho salmon</name>
    <name type="synonym">Salmo kisutch</name>
    <dbReference type="NCBI Taxonomy" id="8019"/>
    <lineage>
        <taxon>Eukaryota</taxon>
        <taxon>Metazoa</taxon>
        <taxon>Chordata</taxon>
        <taxon>Craniata</taxon>
        <taxon>Vertebrata</taxon>
        <taxon>Euteleostomi</taxon>
        <taxon>Actinopterygii</taxon>
        <taxon>Neopterygii</taxon>
        <taxon>Teleostei</taxon>
        <taxon>Protacanthopterygii</taxon>
        <taxon>Salmoniformes</taxon>
        <taxon>Salmonidae</taxon>
        <taxon>Salmoninae</taxon>
        <taxon>Oncorhynchus</taxon>
    </lineage>
</organism>
<dbReference type="Pfam" id="PF00153">
    <property type="entry name" value="Mito_carr"/>
    <property type="match status" value="3"/>
</dbReference>
<dbReference type="SUPFAM" id="SSF103506">
    <property type="entry name" value="Mitochondrial carrier"/>
    <property type="match status" value="1"/>
</dbReference>
<feature type="repeat" description="Solcar" evidence="17">
    <location>
        <begin position="159"/>
        <end position="243"/>
    </location>
</feature>
<comment type="function">
    <text evidence="15">Inorganic ion transporter that transports phosphate or copper ions across the mitochondrial inner membrane into the matrix compartment. Mediates proton-coupled symport of phosphate ions necessary for mitochondrial oxidative phosphorylation of ADP to ATP. Transports copper ions probably in the form of anionic copper(I) complexes to maintain mitochondrial matrix copper pool and to supply copper for cytochrome C oxidase complex assembly. May also play a role in regulation of the mitochondrial permeability transition pore (mPTP).</text>
</comment>
<dbReference type="PANTHER" id="PTHR45671">
    <property type="entry name" value="SOLUTE CARRIER FAMILY 25 (MITOCHONDRIAL CARRIER PHOSPHATE CARRIER), MEMBER 3, LIKE-RELATED-RELATED"/>
    <property type="match status" value="1"/>
</dbReference>
<evidence type="ECO:0000256" key="8">
    <source>
        <dbReference type="ARBA" id="ARBA00022989"/>
    </source>
</evidence>
<evidence type="ECO:0000256" key="10">
    <source>
        <dbReference type="ARBA" id="ARBA00023136"/>
    </source>
</evidence>
<proteinExistence type="inferred from homology"/>
<name>A0A8C7G997_ONCKI</name>
<dbReference type="PROSITE" id="PS50920">
    <property type="entry name" value="SOLCAR"/>
    <property type="match status" value="3"/>
</dbReference>
<evidence type="ECO:0000313" key="21">
    <source>
        <dbReference type="Proteomes" id="UP000694557"/>
    </source>
</evidence>
<keyword evidence="9" id="KW-0496">Mitochondrion</keyword>
<dbReference type="GO" id="GO:0005743">
    <property type="term" value="C:mitochondrial inner membrane"/>
    <property type="evidence" value="ECO:0007669"/>
    <property type="project" value="UniProtKB-SubCell"/>
</dbReference>
<dbReference type="InterPro" id="IPR018108">
    <property type="entry name" value="MCP_transmembrane"/>
</dbReference>